<evidence type="ECO:0000256" key="3">
    <source>
        <dbReference type="PIRSR" id="PIRSR617939-1"/>
    </source>
</evidence>
<dbReference type="AlphaFoldDB" id="A0A0R3U670"/>
<evidence type="ECO:0000313" key="6">
    <source>
        <dbReference type="Proteomes" id="UP000267029"/>
    </source>
</evidence>
<dbReference type="InterPro" id="IPR036568">
    <property type="entry name" value="GGCT-like_sf"/>
</dbReference>
<dbReference type="WBParaSite" id="MCU_008090-RA">
    <property type="protein sequence ID" value="MCU_008090-RA"/>
    <property type="gene ID" value="MCU_008090"/>
</dbReference>
<evidence type="ECO:0000256" key="1">
    <source>
        <dbReference type="ARBA" id="ARBA00012346"/>
    </source>
</evidence>
<gene>
    <name evidence="5" type="ORF">MCOS_LOCUS2252</name>
</gene>
<protein>
    <recommendedName>
        <fullName evidence="1">gamma-glutamylcyclotransferase</fullName>
        <ecNumber evidence="1">4.3.2.9</ecNumber>
    </recommendedName>
</protein>
<feature type="binding site" evidence="4">
    <location>
        <begin position="9"/>
        <end position="14"/>
    </location>
    <ligand>
        <name>substrate</name>
    </ligand>
</feature>
<evidence type="ECO:0000256" key="4">
    <source>
        <dbReference type="PIRSR" id="PIRSR617939-2"/>
    </source>
</evidence>
<dbReference type="PANTHER" id="PTHR12935:SF0">
    <property type="entry name" value="GAMMA-GLUTAMYLCYCLOTRANSFERASE"/>
    <property type="match status" value="1"/>
</dbReference>
<dbReference type="EC" id="4.3.2.9" evidence="1"/>
<evidence type="ECO:0000313" key="7">
    <source>
        <dbReference type="WBParaSite" id="MCU_008090-RA"/>
    </source>
</evidence>
<dbReference type="OrthoDB" id="2924818at2759"/>
<keyword evidence="6" id="KW-1185">Reference proteome</keyword>
<name>A0A0R3U670_MESCO</name>
<dbReference type="CDD" id="cd06661">
    <property type="entry name" value="GGCT_like"/>
    <property type="match status" value="1"/>
</dbReference>
<reference evidence="7" key="2">
    <citation type="submission" date="2019-11" db="UniProtKB">
        <authorList>
            <consortium name="WormBaseParasite"/>
        </authorList>
    </citation>
    <scope>IDENTIFICATION</scope>
</reference>
<evidence type="ECO:0000313" key="5">
    <source>
        <dbReference type="EMBL" id="VDD76249.1"/>
    </source>
</evidence>
<feature type="binding site" evidence="4">
    <location>
        <position position="130"/>
    </location>
    <ligand>
        <name>substrate</name>
    </ligand>
</feature>
<evidence type="ECO:0000256" key="2">
    <source>
        <dbReference type="ARBA" id="ARBA00023239"/>
    </source>
</evidence>
<dbReference type="SUPFAM" id="SSF110857">
    <property type="entry name" value="Gamma-glutamyl cyclotransferase-like"/>
    <property type="match status" value="1"/>
</dbReference>
<dbReference type="EMBL" id="UXSR01000350">
    <property type="protein sequence ID" value="VDD76249.1"/>
    <property type="molecule type" value="Genomic_DNA"/>
</dbReference>
<keyword evidence="2" id="KW-0456">Lyase</keyword>
<proteinExistence type="predicted"/>
<feature type="active site" description="Proton acceptor" evidence="3">
    <location>
        <position position="88"/>
    </location>
</feature>
<dbReference type="InterPro" id="IPR017939">
    <property type="entry name" value="G-Glutamylcylcotransferase"/>
</dbReference>
<dbReference type="Gene3D" id="3.10.490.10">
    <property type="entry name" value="Gamma-glutamyl cyclotransferase-like"/>
    <property type="match status" value="1"/>
</dbReference>
<dbReference type="GO" id="GO:0003839">
    <property type="term" value="F:gamma-glutamylcyclotransferase activity"/>
    <property type="evidence" value="ECO:0007669"/>
    <property type="project" value="UniProtKB-EC"/>
</dbReference>
<dbReference type="PANTHER" id="PTHR12935">
    <property type="entry name" value="GAMMA-GLUTAMYLCYCLOTRANSFERASE"/>
    <property type="match status" value="1"/>
</dbReference>
<dbReference type="InterPro" id="IPR013024">
    <property type="entry name" value="GGCT-like"/>
</dbReference>
<sequence length="197" mass="22145">MAPCARFYYFAYGSNLLNQRIILSNPTALFVGVGRLANHRVAFRSRDEACAWGPHSATATIEPSVDDCVYGAVWTLALDNMGTLDKQEGVPRLYRPLEVTVTVPSRGNESIVCRTYKMLNATPGLPSPYYLDIILRGAVQSGLPQEYIAELRKHSCNDYLGKCSVYGECLSLMPDDEMRKFEVDKLRIFFESREPSF</sequence>
<dbReference type="Proteomes" id="UP000267029">
    <property type="component" value="Unassembled WGS sequence"/>
</dbReference>
<dbReference type="Pfam" id="PF13772">
    <property type="entry name" value="AIG2_2"/>
    <property type="match status" value="1"/>
</dbReference>
<organism evidence="5 6">
    <name type="scientific">Mesocestoides corti</name>
    <name type="common">Flatworm</name>
    <dbReference type="NCBI Taxonomy" id="53468"/>
    <lineage>
        <taxon>Eukaryota</taxon>
        <taxon>Metazoa</taxon>
        <taxon>Spiralia</taxon>
        <taxon>Lophotrochozoa</taxon>
        <taxon>Platyhelminthes</taxon>
        <taxon>Cestoda</taxon>
        <taxon>Eucestoda</taxon>
        <taxon>Cyclophyllidea</taxon>
        <taxon>Mesocestoididae</taxon>
        <taxon>Mesocestoides</taxon>
    </lineage>
</organism>
<accession>A0A0R3U670</accession>
<dbReference type="STRING" id="53468.A0A0R3U670"/>
<reference evidence="5 6" key="1">
    <citation type="submission" date="2018-10" db="EMBL/GenBank/DDBJ databases">
        <authorList>
            <consortium name="Pathogen Informatics"/>
        </authorList>
    </citation>
    <scope>NUCLEOTIDE SEQUENCE [LARGE SCALE GENOMIC DNA]</scope>
</reference>